<evidence type="ECO:0000256" key="4">
    <source>
        <dbReference type="ARBA" id="ARBA00022448"/>
    </source>
</evidence>
<evidence type="ECO:0000256" key="9">
    <source>
        <dbReference type="ARBA" id="ARBA00023010"/>
    </source>
</evidence>
<keyword evidence="10" id="KW-0496">Mitochondrion</keyword>
<proteinExistence type="inferred from homology"/>
<dbReference type="EMBL" id="FQNF01000095">
    <property type="protein sequence ID" value="SGZ41330.1"/>
    <property type="molecule type" value="Genomic_DNA"/>
</dbReference>
<evidence type="ECO:0000313" key="13">
    <source>
        <dbReference type="EMBL" id="SGZ41330.1"/>
    </source>
</evidence>
<sequence length="439" mass="51337">MRIPKNENPAIRALGIPSMSKFTKKLPSRNWLIFFGVVGSAIGGYFYDQNEIKKLRLSYMNEASRLMQDINAAKGSTFNDNVDINNIPTNLKLRKIKVIIAPLPDDYLDNTMKVWRRYIKPVIHAAGLDYNLVLGDEQGKIREQIADELREYKKKMKFEENVDSPTLINQIDTLNENNDKVDPMVEEILNKTYDFSNVLGIFYKNQELKDKSIIYQDALQKDDNKVGGVLCLGRGAFKEYLNGVQEGLLGPVEKTEYCMNYLKNKEEEWRENQKKLYPDKPVDELSMPDFIKTNFIGDKLNETKQFEYPPKELVECQFKDLETGINIFYKQPILLIPQDVLYGVKNWPWRIYNFFHQRYKADEYFRKTLSLIKQEVVNVQSAKELDLLGRDIEENNWPSSWVKKGIEKGSEWVKPIETDERIIEDLKLYDTTNVISLYK</sequence>
<evidence type="ECO:0000256" key="1">
    <source>
        <dbReference type="ARBA" id="ARBA00004434"/>
    </source>
</evidence>
<dbReference type="AlphaFoldDB" id="A0A1L0B4M4"/>
<comment type="similarity">
    <text evidence="2">Belongs to the TIM54 family.</text>
</comment>
<keyword evidence="11 12" id="KW-0472">Membrane</keyword>
<evidence type="ECO:0000313" key="14">
    <source>
        <dbReference type="Proteomes" id="UP000183365"/>
    </source>
</evidence>
<keyword evidence="7" id="KW-0653">Protein transport</keyword>
<keyword evidence="6" id="KW-0999">Mitochondrion inner membrane</keyword>
<evidence type="ECO:0000256" key="12">
    <source>
        <dbReference type="SAM" id="Phobius"/>
    </source>
</evidence>
<accession>A0A1L0B4M4</accession>
<evidence type="ECO:0000256" key="6">
    <source>
        <dbReference type="ARBA" id="ARBA00022792"/>
    </source>
</evidence>
<reference evidence="14" key="1">
    <citation type="submission" date="2016-11" db="EMBL/GenBank/DDBJ databases">
        <authorList>
            <person name="Guldener U."/>
        </authorList>
    </citation>
    <scope>NUCLEOTIDE SEQUENCE [LARGE SCALE GENOMIC DNA]</scope>
</reference>
<keyword evidence="9" id="KW-0811">Translocation</keyword>
<keyword evidence="8 12" id="KW-1133">Transmembrane helix</keyword>
<organism evidence="13 14">
    <name type="scientific">Hanseniaspora guilliermondii</name>
    <dbReference type="NCBI Taxonomy" id="56406"/>
    <lineage>
        <taxon>Eukaryota</taxon>
        <taxon>Fungi</taxon>
        <taxon>Dikarya</taxon>
        <taxon>Ascomycota</taxon>
        <taxon>Saccharomycotina</taxon>
        <taxon>Saccharomycetes</taxon>
        <taxon>Saccharomycodales</taxon>
        <taxon>Saccharomycodaceae</taxon>
        <taxon>Hanseniaspora</taxon>
    </lineage>
</organism>
<dbReference type="GO" id="GO:0045039">
    <property type="term" value="P:protein insertion into mitochondrial inner membrane"/>
    <property type="evidence" value="ECO:0007669"/>
    <property type="project" value="EnsemblFungi"/>
</dbReference>
<dbReference type="Pfam" id="PF11711">
    <property type="entry name" value="Tim54"/>
    <property type="match status" value="1"/>
</dbReference>
<dbReference type="InterPro" id="IPR021056">
    <property type="entry name" value="Mt_import_IM_translocase_Tim54"/>
</dbReference>
<dbReference type="Proteomes" id="UP000183365">
    <property type="component" value="Unassembled WGS sequence"/>
</dbReference>
<evidence type="ECO:0000256" key="7">
    <source>
        <dbReference type="ARBA" id="ARBA00022927"/>
    </source>
</evidence>
<keyword evidence="4" id="KW-0813">Transport</keyword>
<name>A0A1L0B4M4_9ASCO</name>
<evidence type="ECO:0000256" key="2">
    <source>
        <dbReference type="ARBA" id="ARBA00006355"/>
    </source>
</evidence>
<comment type="subcellular location">
    <subcellularLocation>
        <location evidence="1">Mitochondrion inner membrane</location>
        <topology evidence="1">Single-pass membrane protein</topology>
    </subcellularLocation>
</comment>
<evidence type="ECO:0000256" key="8">
    <source>
        <dbReference type="ARBA" id="ARBA00022989"/>
    </source>
</evidence>
<dbReference type="VEuPathDB" id="FungiDB:HGUI_03531"/>
<feature type="transmembrane region" description="Helical" evidence="12">
    <location>
        <begin position="30"/>
        <end position="47"/>
    </location>
</feature>
<keyword evidence="5 12" id="KW-0812">Transmembrane</keyword>
<gene>
    <name evidence="13" type="ORF">HGUI_03531</name>
</gene>
<dbReference type="GO" id="GO:0042721">
    <property type="term" value="C:TIM22 mitochondrial import inner membrane insertion complex"/>
    <property type="evidence" value="ECO:0007669"/>
    <property type="project" value="EnsemblFungi"/>
</dbReference>
<evidence type="ECO:0000256" key="10">
    <source>
        <dbReference type="ARBA" id="ARBA00023128"/>
    </source>
</evidence>
<evidence type="ECO:0000256" key="3">
    <source>
        <dbReference type="ARBA" id="ARBA00020796"/>
    </source>
</evidence>
<keyword evidence="14" id="KW-1185">Reference proteome</keyword>
<evidence type="ECO:0000256" key="11">
    <source>
        <dbReference type="ARBA" id="ARBA00023136"/>
    </source>
</evidence>
<protein>
    <recommendedName>
        <fullName evidence="3">Mitochondrial import inner membrane translocase subunit TIM54</fullName>
    </recommendedName>
</protein>
<dbReference type="OrthoDB" id="5598305at2759"/>
<evidence type="ECO:0000256" key="5">
    <source>
        <dbReference type="ARBA" id="ARBA00022692"/>
    </source>
</evidence>
<dbReference type="GO" id="GO:0008320">
    <property type="term" value="F:protein transmembrane transporter activity"/>
    <property type="evidence" value="ECO:0007669"/>
    <property type="project" value="EnsemblFungi"/>
</dbReference>